<dbReference type="Gene3D" id="3.40.50.410">
    <property type="entry name" value="von Willebrand factor, type A domain"/>
    <property type="match status" value="1"/>
</dbReference>
<evidence type="ECO:0000259" key="2">
    <source>
        <dbReference type="PROSITE" id="PS50234"/>
    </source>
</evidence>
<dbReference type="PROSITE" id="PS50234">
    <property type="entry name" value="VWFA"/>
    <property type="match status" value="1"/>
</dbReference>
<keyword evidence="4" id="KW-1185">Reference proteome</keyword>
<name>A0ABU7M1B2_9PROT</name>
<reference evidence="3 4" key="1">
    <citation type="submission" date="2024-01" db="EMBL/GenBank/DDBJ databases">
        <title>Hyphobacterium bacterium isolated from marine sediment.</title>
        <authorList>
            <person name="Zhao S."/>
        </authorList>
    </citation>
    <scope>NUCLEOTIDE SEQUENCE [LARGE SCALE GENOMIC DNA]</scope>
    <source>
        <strain evidence="3 4">Y60-23</strain>
    </source>
</reference>
<evidence type="ECO:0000256" key="1">
    <source>
        <dbReference type="SAM" id="SignalP"/>
    </source>
</evidence>
<sequence length="625" mass="66078">MRFIALIITLGLAPLASAQDYTLDAPSQAHIRQAIEVNWTAPQDTGGMLEIRPTEEGARRAAYAYVRNNPERIEVPEAPGDYVLVYVFEGAVHASRPLTVIMAEATVSGPDSVGAGETFEVSWTGPASRSDSITWAERNGAYIRGTSYGYVQDNTEGSRSLRAPADAGEYDLIYRSGETILARHPISVGTISASVEAPAQIHAGGRIPVTFDGPDNNGDLITFADRDGDVRRGIGSYTYVTNATDNAVTLRVGETLGDFDVVYVSNNRVIGRSPITIVEASVDIDGPGEAWARSPFTVAWEGAGNAGDMIFIADVDGNEYDYSYVDPNEPAVELVAPEVLGGYDLVYRTRGGQEMDREALTVIPAPNPPGELIVTQGRAALGEGDAVEIILDASGSMLQRIGGDRRIEIAKATLTELVTDTIPEGTGFALRVFGHREADSCRTDLEIPLGPLDAGAVTSTIAGVNAMNLARTPIGASIGHVRSDLADVPGQRVLVVLTDGEETCDGDAEVQIQALRELGWDIRVNIVGFAIDDADLARTFESWAAAGGGEYFSAADADGLAEAMTRAVATRFEVVDEDGETVASGLTGGDPVVLAPGDYRVVTAGGEVAATIISEEVTTVGFFED</sequence>
<proteinExistence type="predicted"/>
<feature type="chain" id="PRO_5045962542" evidence="1">
    <location>
        <begin position="19"/>
        <end position="625"/>
    </location>
</feature>
<evidence type="ECO:0000313" key="4">
    <source>
        <dbReference type="Proteomes" id="UP001310692"/>
    </source>
</evidence>
<comment type="caution">
    <text evidence="3">The sequence shown here is derived from an EMBL/GenBank/DDBJ whole genome shotgun (WGS) entry which is preliminary data.</text>
</comment>
<dbReference type="InterPro" id="IPR002035">
    <property type="entry name" value="VWF_A"/>
</dbReference>
<organism evidence="3 4">
    <name type="scientific">Hyphobacterium marinum</name>
    <dbReference type="NCBI Taxonomy" id="3116574"/>
    <lineage>
        <taxon>Bacteria</taxon>
        <taxon>Pseudomonadati</taxon>
        <taxon>Pseudomonadota</taxon>
        <taxon>Alphaproteobacteria</taxon>
        <taxon>Maricaulales</taxon>
        <taxon>Maricaulaceae</taxon>
        <taxon>Hyphobacterium</taxon>
    </lineage>
</organism>
<gene>
    <name evidence="3" type="ORF">V0U35_13035</name>
</gene>
<dbReference type="Pfam" id="PF00092">
    <property type="entry name" value="VWA"/>
    <property type="match status" value="1"/>
</dbReference>
<dbReference type="Proteomes" id="UP001310692">
    <property type="component" value="Unassembled WGS sequence"/>
</dbReference>
<feature type="signal peptide" evidence="1">
    <location>
        <begin position="1"/>
        <end position="18"/>
    </location>
</feature>
<dbReference type="InterPro" id="IPR036465">
    <property type="entry name" value="vWFA_dom_sf"/>
</dbReference>
<dbReference type="SMART" id="SM00327">
    <property type="entry name" value="VWA"/>
    <property type="match status" value="1"/>
</dbReference>
<evidence type="ECO:0000313" key="3">
    <source>
        <dbReference type="EMBL" id="MEE2567604.1"/>
    </source>
</evidence>
<dbReference type="SUPFAM" id="SSF53300">
    <property type="entry name" value="vWA-like"/>
    <property type="match status" value="1"/>
</dbReference>
<protein>
    <submittedName>
        <fullName evidence="3">VWA domain-containing protein</fullName>
    </submittedName>
</protein>
<dbReference type="EMBL" id="JAZDRO010000007">
    <property type="protein sequence ID" value="MEE2567604.1"/>
    <property type="molecule type" value="Genomic_DNA"/>
</dbReference>
<dbReference type="RefSeq" id="WP_330197173.1">
    <property type="nucleotide sequence ID" value="NZ_JAZDRO010000007.1"/>
</dbReference>
<feature type="domain" description="VWFA" evidence="2">
    <location>
        <begin position="386"/>
        <end position="568"/>
    </location>
</feature>
<keyword evidence="1" id="KW-0732">Signal</keyword>
<accession>A0ABU7M1B2</accession>